<gene>
    <name evidence="1" type="ORF">BLL42_22270</name>
</gene>
<sequence length="158" mass="18078">MTSTQAMLSRRKAFVGLKACLHIIQKWRATPSQACRIVRISSHTYRRVLSGNGDSVRLNVDQLYRVSMVLNIHAALKMTFNNPLNVHQFPSLNNHNDFFNGRTPLEIMAQGDFISLYETCRRIQSLPLIGFRDLDIDMQSYFSTNDTVSEPFSAEHLT</sequence>
<evidence type="ECO:0000313" key="2">
    <source>
        <dbReference type="Proteomes" id="UP000182567"/>
    </source>
</evidence>
<dbReference type="RefSeq" id="WP_071554366.1">
    <property type="nucleotide sequence ID" value="NZ_CP017886.1"/>
</dbReference>
<dbReference type="Proteomes" id="UP000182567">
    <property type="component" value="Chromosome"/>
</dbReference>
<organism evidence="1 2">
    <name type="scientific">Pseudomonas frederiksbergensis</name>
    <dbReference type="NCBI Taxonomy" id="104087"/>
    <lineage>
        <taxon>Bacteria</taxon>
        <taxon>Pseudomonadati</taxon>
        <taxon>Pseudomonadota</taxon>
        <taxon>Gammaproteobacteria</taxon>
        <taxon>Pseudomonadales</taxon>
        <taxon>Pseudomonadaceae</taxon>
        <taxon>Pseudomonas</taxon>
    </lineage>
</organism>
<name>A0A1J0EQ84_9PSED</name>
<dbReference type="GeneID" id="46911009"/>
<dbReference type="EMBL" id="CP017886">
    <property type="protein sequence ID" value="APC18314.1"/>
    <property type="molecule type" value="Genomic_DNA"/>
</dbReference>
<proteinExistence type="predicted"/>
<accession>A0A1J0EQ84</accession>
<evidence type="ECO:0000313" key="1">
    <source>
        <dbReference type="EMBL" id="APC18314.1"/>
    </source>
</evidence>
<evidence type="ECO:0008006" key="3">
    <source>
        <dbReference type="Google" id="ProtNLM"/>
    </source>
</evidence>
<protein>
    <recommendedName>
        <fullName evidence="3">DUF2384 domain-containing protein</fullName>
    </recommendedName>
</protein>
<dbReference type="AlphaFoldDB" id="A0A1J0EQ84"/>
<reference evidence="2" key="1">
    <citation type="submission" date="2016-10" db="EMBL/GenBank/DDBJ databases">
        <title>Pseudomonas frederiksbergensis ERGS4:02 complete genome.</title>
        <authorList>
            <person name="Kumar R."/>
            <person name="Acharya V."/>
            <person name="Singh D."/>
        </authorList>
    </citation>
    <scope>NUCLEOTIDE SEQUENCE [LARGE SCALE GENOMIC DNA]</scope>
    <source>
        <strain evidence="2">ERGS4:02</strain>
    </source>
</reference>